<dbReference type="Pfam" id="PF03653">
    <property type="entry name" value="UPF0093"/>
    <property type="match status" value="1"/>
</dbReference>
<evidence type="ECO:0000256" key="3">
    <source>
        <dbReference type="ARBA" id="ARBA00006501"/>
    </source>
</evidence>
<keyword evidence="9 14" id="KW-1133">Transmembrane helix</keyword>
<comment type="cofactor">
    <cofactor evidence="14 15">
        <name>heme b</name>
        <dbReference type="ChEBI" id="CHEBI:60344"/>
    </cofactor>
    <text evidence="14 15">Binds 1 heme b (iron(II)-protoporphyrin IX) group per subunit.</text>
</comment>
<comment type="subunit">
    <text evidence="14">Homodimer.</text>
</comment>
<feature type="transmembrane region" description="Helical" evidence="14">
    <location>
        <begin position="59"/>
        <end position="79"/>
    </location>
</feature>
<keyword evidence="17" id="KW-1185">Reference proteome</keyword>
<dbReference type="PANTHER" id="PTHR40255:SF1">
    <property type="entry name" value="PROTOPORPHYRINOGEN IX OXIDASE"/>
    <property type="match status" value="1"/>
</dbReference>
<evidence type="ECO:0000313" key="16">
    <source>
        <dbReference type="EMBL" id="MDQ7248398.1"/>
    </source>
</evidence>
<evidence type="ECO:0000256" key="13">
    <source>
        <dbReference type="ARBA" id="ARBA00048390"/>
    </source>
</evidence>
<feature type="transmembrane region" description="Helical" evidence="14">
    <location>
        <begin position="85"/>
        <end position="104"/>
    </location>
</feature>
<accession>A0ABU0YP26</accession>
<name>A0ABU0YP26_9PROT</name>
<evidence type="ECO:0000256" key="4">
    <source>
        <dbReference type="ARBA" id="ARBA00017504"/>
    </source>
</evidence>
<evidence type="ECO:0000256" key="10">
    <source>
        <dbReference type="ARBA" id="ARBA00023002"/>
    </source>
</evidence>
<protein>
    <recommendedName>
        <fullName evidence="4 14">Protoporphyrinogen IX oxidase</fullName>
        <shortName evidence="14">PPO</shortName>
        <ecNumber evidence="14 15">1.3.99.-</ecNumber>
    </recommendedName>
</protein>
<keyword evidence="5 14" id="KW-1003">Cell membrane</keyword>
<evidence type="ECO:0000256" key="1">
    <source>
        <dbReference type="ARBA" id="ARBA00004651"/>
    </source>
</evidence>
<evidence type="ECO:0000256" key="12">
    <source>
        <dbReference type="ARBA" id="ARBA00023136"/>
    </source>
</evidence>
<evidence type="ECO:0000256" key="5">
    <source>
        <dbReference type="ARBA" id="ARBA00022475"/>
    </source>
</evidence>
<feature type="transmembrane region" description="Helical" evidence="14">
    <location>
        <begin position="6"/>
        <end position="24"/>
    </location>
</feature>
<organism evidence="16 17">
    <name type="scientific">Dongia sedimenti</name>
    <dbReference type="NCBI Taxonomy" id="3064282"/>
    <lineage>
        <taxon>Bacteria</taxon>
        <taxon>Pseudomonadati</taxon>
        <taxon>Pseudomonadota</taxon>
        <taxon>Alphaproteobacteria</taxon>
        <taxon>Rhodospirillales</taxon>
        <taxon>Dongiaceae</taxon>
        <taxon>Dongia</taxon>
    </lineage>
</organism>
<evidence type="ECO:0000256" key="11">
    <source>
        <dbReference type="ARBA" id="ARBA00023004"/>
    </source>
</evidence>
<evidence type="ECO:0000256" key="14">
    <source>
        <dbReference type="HAMAP-Rule" id="MF_02239"/>
    </source>
</evidence>
<dbReference type="RefSeq" id="WP_379955881.1">
    <property type="nucleotide sequence ID" value="NZ_JAUYVI010000004.1"/>
</dbReference>
<dbReference type="HAMAP" id="MF_02239">
    <property type="entry name" value="HemJ"/>
    <property type="match status" value="1"/>
</dbReference>
<evidence type="ECO:0000256" key="6">
    <source>
        <dbReference type="ARBA" id="ARBA00022617"/>
    </source>
</evidence>
<evidence type="ECO:0000256" key="9">
    <source>
        <dbReference type="ARBA" id="ARBA00022989"/>
    </source>
</evidence>
<evidence type="ECO:0000313" key="17">
    <source>
        <dbReference type="Proteomes" id="UP001230156"/>
    </source>
</evidence>
<dbReference type="NCBIfam" id="TIGR00701">
    <property type="entry name" value="protoporphyrinogen oxidase HemJ"/>
    <property type="match status" value="1"/>
</dbReference>
<dbReference type="Proteomes" id="UP001230156">
    <property type="component" value="Unassembled WGS sequence"/>
</dbReference>
<evidence type="ECO:0000256" key="7">
    <source>
        <dbReference type="ARBA" id="ARBA00022692"/>
    </source>
</evidence>
<feature type="transmembrane region" description="Helical" evidence="14">
    <location>
        <begin position="125"/>
        <end position="143"/>
    </location>
</feature>
<comment type="function">
    <text evidence="14 15">Catalyzes the oxidation of protoporphyrinogen IX to protoporphyrin IX.</text>
</comment>
<dbReference type="InterPro" id="IPR005265">
    <property type="entry name" value="HemJ-like"/>
</dbReference>
<evidence type="ECO:0000256" key="2">
    <source>
        <dbReference type="ARBA" id="ARBA00005073"/>
    </source>
</evidence>
<feature type="binding site" description="axial binding residue" evidence="14">
    <location>
        <position position="90"/>
    </location>
    <ligand>
        <name>heme</name>
        <dbReference type="ChEBI" id="CHEBI:30413"/>
    </ligand>
    <ligandPart>
        <name>Fe</name>
        <dbReference type="ChEBI" id="CHEBI:18248"/>
    </ligandPart>
</feature>
<reference evidence="17" key="1">
    <citation type="submission" date="2023-08" db="EMBL/GenBank/DDBJ databases">
        <title>Rhodospirillaceae gen. nov., a novel taxon isolated from the Yangtze River Yuezi River estuary sludge.</title>
        <authorList>
            <person name="Ruan L."/>
        </authorList>
    </citation>
    <scope>NUCLEOTIDE SEQUENCE [LARGE SCALE GENOMIC DNA]</scope>
    <source>
        <strain evidence="17">R-7</strain>
    </source>
</reference>
<evidence type="ECO:0000256" key="8">
    <source>
        <dbReference type="ARBA" id="ARBA00022723"/>
    </source>
</evidence>
<keyword evidence="6 14" id="KW-0349">Heme</keyword>
<dbReference type="PIRSF" id="PIRSF004638">
    <property type="entry name" value="UCP004638"/>
    <property type="match status" value="1"/>
</dbReference>
<keyword evidence="8 14" id="KW-0479">Metal-binding</keyword>
<evidence type="ECO:0000256" key="15">
    <source>
        <dbReference type="PIRNR" id="PIRNR004638"/>
    </source>
</evidence>
<keyword evidence="10 14" id="KW-0560">Oxidoreductase</keyword>
<comment type="pathway">
    <text evidence="2 14 15">Porphyrin-containing compound metabolism; protoporphyrin-IX biosynthesis; protoporphyrin-IX from protoporphyrinogen-IX: step 1/1.</text>
</comment>
<comment type="subcellular location">
    <subcellularLocation>
        <location evidence="1 14">Cell membrane</location>
        <topology evidence="1 14">Multi-pass membrane protein</topology>
    </subcellularLocation>
</comment>
<comment type="similarity">
    <text evidence="3 14 15">Belongs to the HemJ family.</text>
</comment>
<comment type="catalytic activity">
    <reaction evidence="13 14 15">
        <text>protoporphyrinogen IX + 3 A = protoporphyrin IX + 3 AH2</text>
        <dbReference type="Rhea" id="RHEA:62000"/>
        <dbReference type="ChEBI" id="CHEBI:13193"/>
        <dbReference type="ChEBI" id="CHEBI:17499"/>
        <dbReference type="ChEBI" id="CHEBI:57306"/>
        <dbReference type="ChEBI" id="CHEBI:57307"/>
    </reaction>
</comment>
<dbReference type="EMBL" id="JAUYVI010000004">
    <property type="protein sequence ID" value="MDQ7248398.1"/>
    <property type="molecule type" value="Genomic_DNA"/>
</dbReference>
<keyword evidence="12 14" id="KW-0472">Membrane</keyword>
<comment type="caution">
    <text evidence="16">The sequence shown here is derived from an EMBL/GenBank/DDBJ whole genome shotgun (WGS) entry which is preliminary data.</text>
</comment>
<keyword evidence="11 14" id="KW-0408">Iron</keyword>
<proteinExistence type="inferred from homology"/>
<dbReference type="PANTHER" id="PTHR40255">
    <property type="entry name" value="UPF0093 MEMBRANE PROTEIN SLR1790"/>
    <property type="match status" value="1"/>
</dbReference>
<sequence length="146" mass="16735">MLYNWLLALHIIAVIAWMAGMLYLPRLYVYHAQALQKGAAKGSELSETFKVMERRLLRAIINPAMIAAWILGLALAWQGDHWREGWFHGKLALLLGMQLIHAALARWRRAFANDANIHSDRFYRFMNEVPTLLLIGIVILAVVKPF</sequence>
<feature type="binding site" description="axial binding residue" evidence="14">
    <location>
        <position position="10"/>
    </location>
    <ligand>
        <name>heme</name>
        <dbReference type="ChEBI" id="CHEBI:30413"/>
    </ligand>
    <ligandPart>
        <name>Fe</name>
        <dbReference type="ChEBI" id="CHEBI:18248"/>
    </ligandPart>
</feature>
<gene>
    <name evidence="16" type="primary">hemJ</name>
    <name evidence="16" type="ORF">Q8A70_12010</name>
</gene>
<keyword evidence="7 14" id="KW-0812">Transmembrane</keyword>
<dbReference type="EC" id="1.3.99.-" evidence="14 15"/>